<evidence type="ECO:0000256" key="2">
    <source>
        <dbReference type="ARBA" id="ARBA00006727"/>
    </source>
</evidence>
<protein>
    <recommendedName>
        <fullName evidence="7">Major facilitator superfamily (MFS) profile domain-containing protein</fullName>
    </recommendedName>
</protein>
<feature type="transmembrane region" description="Helical" evidence="4">
    <location>
        <begin position="213"/>
        <end position="235"/>
    </location>
</feature>
<feature type="transmembrane region" description="Helical" evidence="4">
    <location>
        <begin position="537"/>
        <end position="556"/>
    </location>
</feature>
<name>A0A2B7YS10_POLH7</name>
<reference evidence="5 6" key="1">
    <citation type="submission" date="2017-10" db="EMBL/GenBank/DDBJ databases">
        <title>Comparative genomics in systemic dimorphic fungi from Ajellomycetaceae.</title>
        <authorList>
            <person name="Munoz J.F."/>
            <person name="Mcewen J.G."/>
            <person name="Clay O.K."/>
            <person name="Cuomo C.A."/>
        </authorList>
    </citation>
    <scope>NUCLEOTIDE SEQUENCE [LARGE SCALE GENOMIC DNA]</scope>
    <source>
        <strain evidence="5 6">UAMH7299</strain>
    </source>
</reference>
<keyword evidence="4" id="KW-1133">Transmembrane helix</keyword>
<evidence type="ECO:0000256" key="1">
    <source>
        <dbReference type="ARBA" id="ARBA00004141"/>
    </source>
</evidence>
<feature type="transmembrane region" description="Helical" evidence="4">
    <location>
        <begin position="242"/>
        <end position="260"/>
    </location>
</feature>
<feature type="transmembrane region" description="Helical" evidence="4">
    <location>
        <begin position="298"/>
        <end position="319"/>
    </location>
</feature>
<keyword evidence="4" id="KW-0812">Transmembrane</keyword>
<dbReference type="Gene3D" id="1.20.1250.20">
    <property type="entry name" value="MFS general substrate transporter like domains"/>
    <property type="match status" value="2"/>
</dbReference>
<comment type="caution">
    <text evidence="5">The sequence shown here is derived from an EMBL/GenBank/DDBJ whole genome shotgun (WGS) entry which is preliminary data.</text>
</comment>
<dbReference type="SUPFAM" id="SSF103473">
    <property type="entry name" value="MFS general substrate transporter"/>
    <property type="match status" value="1"/>
</dbReference>
<dbReference type="InterPro" id="IPR036259">
    <property type="entry name" value="MFS_trans_sf"/>
</dbReference>
<sequence length="565" mass="60886">MATGSVELPYQPPYAPSNREPDDESFTNFSRPFIVPVYDPEHSNSPFPSTAGSPPPSGFTSNDDASTRAFLRSMVPGHHAAIDRAVTGARRYGVDRSRAASRLGIGTRLRASSMSITPSEPSGTLPYQHLSYGQLKELRRITNPKGAKGPPNFCTNETSDFVPEPPDGGLVAWAHVAAGFIVCLNTQGLNMAFGVFQAYYEKLILKGNSPSKIAWIGSFQLFATFFLCLIAGPLVNKGYFRLCFHGGSVSLFAGLLLASFCKQWWQLFAVQGVMVGVAMGLVFSSGIMVISSYFASNLGIATGIAAAGSSIGGILFPLVVKHAVTEIGFGWTMRIIALINLVTMIPVNIIARERPGLKRAGPAGMDWTLFTDVPYLLIMAGMFFAFWGVFFGFYFMTTFGQDILKMSPDKSLNLLVVMNVANLFGRFIPNIISDACIGPVNTLIPTTFLSSILVFLWTGVTTETALFLIACFYGFAAAGIQSLYTATVFSFAGPDRANAGIRVGLIFAVIGIATLTGEPLGGQLIVLHDGKYLYAQLFSGISIAMGGLLFLGARFVKRGWRAERL</sequence>
<evidence type="ECO:0000313" key="5">
    <source>
        <dbReference type="EMBL" id="PGH23841.1"/>
    </source>
</evidence>
<feature type="transmembrane region" description="Helical" evidence="4">
    <location>
        <begin position="331"/>
        <end position="351"/>
    </location>
</feature>
<dbReference type="EMBL" id="PDNA01000019">
    <property type="protein sequence ID" value="PGH23841.1"/>
    <property type="molecule type" value="Genomic_DNA"/>
</dbReference>
<dbReference type="GO" id="GO:0016020">
    <property type="term" value="C:membrane"/>
    <property type="evidence" value="ECO:0007669"/>
    <property type="project" value="UniProtKB-SubCell"/>
</dbReference>
<dbReference type="Pfam" id="PF07690">
    <property type="entry name" value="MFS_1"/>
    <property type="match status" value="1"/>
</dbReference>
<comment type="similarity">
    <text evidence="2">Belongs to the major facilitator superfamily. Monocarboxylate porter (TC 2.A.1.13) family.</text>
</comment>
<dbReference type="OrthoDB" id="6499973at2759"/>
<dbReference type="AlphaFoldDB" id="A0A2B7YS10"/>
<feature type="transmembrane region" description="Helical" evidence="4">
    <location>
        <begin position="466"/>
        <end position="492"/>
    </location>
</feature>
<dbReference type="PANTHER" id="PTHR11360">
    <property type="entry name" value="MONOCARBOXYLATE TRANSPORTER"/>
    <property type="match status" value="1"/>
</dbReference>
<feature type="transmembrane region" description="Helical" evidence="4">
    <location>
        <begin position="411"/>
        <end position="428"/>
    </location>
</feature>
<evidence type="ECO:0000313" key="6">
    <source>
        <dbReference type="Proteomes" id="UP000224634"/>
    </source>
</evidence>
<evidence type="ECO:0000256" key="3">
    <source>
        <dbReference type="SAM" id="MobiDB-lite"/>
    </source>
</evidence>
<dbReference type="InterPro" id="IPR050327">
    <property type="entry name" value="Proton-linked_MCT"/>
</dbReference>
<proteinExistence type="inferred from homology"/>
<feature type="transmembrane region" description="Helical" evidence="4">
    <location>
        <begin position="372"/>
        <end position="396"/>
    </location>
</feature>
<accession>A0A2B7YS10</accession>
<feature type="transmembrane region" description="Helical" evidence="4">
    <location>
        <begin position="266"/>
        <end position="291"/>
    </location>
</feature>
<dbReference type="InterPro" id="IPR011701">
    <property type="entry name" value="MFS"/>
</dbReference>
<feature type="region of interest" description="Disordered" evidence="3">
    <location>
        <begin position="1"/>
        <end position="64"/>
    </location>
</feature>
<evidence type="ECO:0008006" key="7">
    <source>
        <dbReference type="Google" id="ProtNLM"/>
    </source>
</evidence>
<feature type="transmembrane region" description="Helical" evidence="4">
    <location>
        <begin position="440"/>
        <end position="460"/>
    </location>
</feature>
<evidence type="ECO:0000256" key="4">
    <source>
        <dbReference type="SAM" id="Phobius"/>
    </source>
</evidence>
<feature type="transmembrane region" description="Helical" evidence="4">
    <location>
        <begin position="499"/>
        <end position="517"/>
    </location>
</feature>
<gene>
    <name evidence="5" type="ORF">AJ80_02089</name>
</gene>
<feature type="compositionally biased region" description="Polar residues" evidence="3">
    <location>
        <begin position="43"/>
        <end position="64"/>
    </location>
</feature>
<keyword evidence="6" id="KW-1185">Reference proteome</keyword>
<dbReference type="GO" id="GO:0022857">
    <property type="term" value="F:transmembrane transporter activity"/>
    <property type="evidence" value="ECO:0007669"/>
    <property type="project" value="InterPro"/>
</dbReference>
<comment type="subcellular location">
    <subcellularLocation>
        <location evidence="1">Membrane</location>
        <topology evidence="1">Multi-pass membrane protein</topology>
    </subcellularLocation>
</comment>
<organism evidence="5 6">
    <name type="scientific">Polytolypa hystricis (strain UAMH7299)</name>
    <dbReference type="NCBI Taxonomy" id="1447883"/>
    <lineage>
        <taxon>Eukaryota</taxon>
        <taxon>Fungi</taxon>
        <taxon>Dikarya</taxon>
        <taxon>Ascomycota</taxon>
        <taxon>Pezizomycotina</taxon>
        <taxon>Eurotiomycetes</taxon>
        <taxon>Eurotiomycetidae</taxon>
        <taxon>Onygenales</taxon>
        <taxon>Onygenales incertae sedis</taxon>
        <taxon>Polytolypa</taxon>
    </lineage>
</organism>
<keyword evidence="4" id="KW-0472">Membrane</keyword>
<dbReference type="PANTHER" id="PTHR11360:SF130">
    <property type="entry name" value="MAJOR FACILITATOR SUPERFAMILY (MFS) PROFILE DOMAIN-CONTAINING PROTEIN-RELATED"/>
    <property type="match status" value="1"/>
</dbReference>
<dbReference type="Proteomes" id="UP000224634">
    <property type="component" value="Unassembled WGS sequence"/>
</dbReference>